<dbReference type="CDD" id="cd07438">
    <property type="entry name" value="PHP_HisPPase_AMP"/>
    <property type="match status" value="1"/>
</dbReference>
<dbReference type="AlphaFoldDB" id="A0A8J6NB85"/>
<dbReference type="GO" id="GO:0035312">
    <property type="term" value="F:5'-3' DNA exonuclease activity"/>
    <property type="evidence" value="ECO:0007669"/>
    <property type="project" value="TreeGrafter"/>
</dbReference>
<dbReference type="Pfam" id="PF02811">
    <property type="entry name" value="PHP"/>
    <property type="match status" value="1"/>
</dbReference>
<dbReference type="PANTHER" id="PTHR42924:SF3">
    <property type="entry name" value="POLYMERASE_HISTIDINOL PHOSPHATASE N-TERMINAL DOMAIN-CONTAINING PROTEIN"/>
    <property type="match status" value="1"/>
</dbReference>
<dbReference type="GO" id="GO:0004534">
    <property type="term" value="F:5'-3' RNA exonuclease activity"/>
    <property type="evidence" value="ECO:0007669"/>
    <property type="project" value="TreeGrafter"/>
</dbReference>
<evidence type="ECO:0000313" key="2">
    <source>
        <dbReference type="EMBL" id="MBC8209202.1"/>
    </source>
</evidence>
<comment type="caution">
    <text evidence="2">The sequence shown here is derived from an EMBL/GenBank/DDBJ whole genome shotgun (WGS) entry which is preliminary data.</text>
</comment>
<dbReference type="Gene3D" id="1.10.150.650">
    <property type="match status" value="1"/>
</dbReference>
<sequence length="281" mass="30442">MTIDLHTHSSFSDGTCTPTELISLAKTGQLKALALTDHDTMAGIHEALAAGVRFGVEVIPGIELSVVHGEYSIHLLGYWPDPEHPQLKKALDRIQGARDERNRKIMDNLTGLGISVSMAELQAVAGQGETGRPHIARLLVNKGVVRTIDEAFVRYLRRGCPAYVSRFAFDACEAVSLVKKAGGLAVLAHPLSIERDPELLCPLLDRLVAAGLNGLEAYYPTHSKKLTRHLSVLAGRYGLLLTGGSDYHGDVRPNTGLAGGKKLFVPEQLLDIMKERRAVST</sequence>
<dbReference type="InterPro" id="IPR052018">
    <property type="entry name" value="PHP_domain"/>
</dbReference>
<dbReference type="InterPro" id="IPR003141">
    <property type="entry name" value="Pol/His_phosphatase_N"/>
</dbReference>
<reference evidence="2 3" key="1">
    <citation type="submission" date="2020-08" db="EMBL/GenBank/DDBJ databases">
        <title>Bridging the membrane lipid divide: bacteria of the FCB group superphylum have the potential to synthesize archaeal ether lipids.</title>
        <authorList>
            <person name="Villanueva L."/>
            <person name="Von Meijenfeldt F.A.B."/>
            <person name="Westbye A.B."/>
            <person name="Yadav S."/>
            <person name="Hopmans E.C."/>
            <person name="Dutilh B.E."/>
            <person name="Sinninghe Damste J.S."/>
        </authorList>
    </citation>
    <scope>NUCLEOTIDE SEQUENCE [LARGE SCALE GENOMIC DNA]</scope>
    <source>
        <strain evidence="2">NIOZ-UU81</strain>
    </source>
</reference>
<dbReference type="SMART" id="SM00481">
    <property type="entry name" value="POLIIIAc"/>
    <property type="match status" value="1"/>
</dbReference>
<dbReference type="PANTHER" id="PTHR42924">
    <property type="entry name" value="EXONUCLEASE"/>
    <property type="match status" value="1"/>
</dbReference>
<dbReference type="SUPFAM" id="SSF89550">
    <property type="entry name" value="PHP domain-like"/>
    <property type="match status" value="1"/>
</dbReference>
<evidence type="ECO:0000313" key="3">
    <source>
        <dbReference type="Proteomes" id="UP000599024"/>
    </source>
</evidence>
<dbReference type="Proteomes" id="UP000599024">
    <property type="component" value="Unassembled WGS sequence"/>
</dbReference>
<feature type="domain" description="Polymerase/histidinol phosphatase N-terminal" evidence="1">
    <location>
        <begin position="3"/>
        <end position="68"/>
    </location>
</feature>
<evidence type="ECO:0000259" key="1">
    <source>
        <dbReference type="SMART" id="SM00481"/>
    </source>
</evidence>
<protein>
    <submittedName>
        <fullName evidence="2">PHP domain-containing protein</fullName>
    </submittedName>
</protein>
<dbReference type="InterPro" id="IPR004013">
    <property type="entry name" value="PHP_dom"/>
</dbReference>
<accession>A0A8J6NB85</accession>
<gene>
    <name evidence="2" type="ORF">H8E79_08570</name>
</gene>
<dbReference type="EMBL" id="JACNLK010000083">
    <property type="protein sequence ID" value="MBC8209202.1"/>
    <property type="molecule type" value="Genomic_DNA"/>
</dbReference>
<name>A0A8J6NB85_9BACT</name>
<organism evidence="2 3">
    <name type="scientific">Candidatus Desulfatifera sulfidica</name>
    <dbReference type="NCBI Taxonomy" id="2841691"/>
    <lineage>
        <taxon>Bacteria</taxon>
        <taxon>Pseudomonadati</taxon>
        <taxon>Thermodesulfobacteriota</taxon>
        <taxon>Desulfobulbia</taxon>
        <taxon>Desulfobulbales</taxon>
        <taxon>Desulfobulbaceae</taxon>
        <taxon>Candidatus Desulfatifera</taxon>
    </lineage>
</organism>
<proteinExistence type="predicted"/>
<dbReference type="InterPro" id="IPR016195">
    <property type="entry name" value="Pol/histidinol_Pase-like"/>
</dbReference>
<dbReference type="Gene3D" id="3.20.20.140">
    <property type="entry name" value="Metal-dependent hydrolases"/>
    <property type="match status" value="1"/>
</dbReference>